<proteinExistence type="predicted"/>
<organism evidence="6 7">
    <name type="scientific">Lysobacter korlensis</name>
    <dbReference type="NCBI Taxonomy" id="553636"/>
    <lineage>
        <taxon>Bacteria</taxon>
        <taxon>Pseudomonadati</taxon>
        <taxon>Pseudomonadota</taxon>
        <taxon>Gammaproteobacteria</taxon>
        <taxon>Lysobacterales</taxon>
        <taxon>Lysobacteraceae</taxon>
        <taxon>Lysobacter</taxon>
    </lineage>
</organism>
<evidence type="ECO:0000256" key="2">
    <source>
        <dbReference type="ARBA" id="ARBA00022692"/>
    </source>
</evidence>
<comment type="subcellular location">
    <subcellularLocation>
        <location evidence="1">Membrane</location>
        <topology evidence="1">Multi-pass membrane protein</topology>
    </subcellularLocation>
</comment>
<reference evidence="6 7" key="1">
    <citation type="submission" date="2024-09" db="EMBL/GenBank/DDBJ databases">
        <authorList>
            <person name="Sun Q."/>
            <person name="Mori K."/>
        </authorList>
    </citation>
    <scope>NUCLEOTIDE SEQUENCE [LARGE SCALE GENOMIC DNA]</scope>
    <source>
        <strain evidence="6 7">KCTC 23076</strain>
    </source>
</reference>
<feature type="transmembrane region" description="Helical" evidence="5">
    <location>
        <begin position="152"/>
        <end position="171"/>
    </location>
</feature>
<comment type="caution">
    <text evidence="6">The sequence shown here is derived from an EMBL/GenBank/DDBJ whole genome shotgun (WGS) entry which is preliminary data.</text>
</comment>
<feature type="transmembrane region" description="Helical" evidence="5">
    <location>
        <begin position="101"/>
        <end position="132"/>
    </location>
</feature>
<dbReference type="EMBL" id="JBHLTG010000002">
    <property type="protein sequence ID" value="MFC0678012.1"/>
    <property type="molecule type" value="Genomic_DNA"/>
</dbReference>
<evidence type="ECO:0000313" key="6">
    <source>
        <dbReference type="EMBL" id="MFC0678012.1"/>
    </source>
</evidence>
<sequence>MTTLIERPAPKSATAPAATQPIEAGVARRTPFSLLGDLADVVIAVFKPFAVPMLRIALAIVYIWFGALKILGLSPVADLVASMVPFVPAETAVMGMGIAEVVLGLALAVGLFVPWIAAIQVAHLFGTFLVFVVHPDVAFDGNPFVVTLEGEFIAKNLVLVTALIVVATHTAKAKRAKAAAIANR</sequence>
<evidence type="ECO:0000256" key="3">
    <source>
        <dbReference type="ARBA" id="ARBA00022989"/>
    </source>
</evidence>
<keyword evidence="7" id="KW-1185">Reference proteome</keyword>
<accession>A0ABV6RNQ1</accession>
<evidence type="ECO:0000256" key="1">
    <source>
        <dbReference type="ARBA" id="ARBA00004141"/>
    </source>
</evidence>
<name>A0ABV6RNQ1_9GAMM</name>
<keyword evidence="3 5" id="KW-1133">Transmembrane helix</keyword>
<keyword evidence="4 5" id="KW-0472">Membrane</keyword>
<evidence type="ECO:0000256" key="4">
    <source>
        <dbReference type="ARBA" id="ARBA00023136"/>
    </source>
</evidence>
<dbReference type="RefSeq" id="WP_386667489.1">
    <property type="nucleotide sequence ID" value="NZ_JBHLTG010000002.1"/>
</dbReference>
<evidence type="ECO:0000313" key="7">
    <source>
        <dbReference type="Proteomes" id="UP001589896"/>
    </source>
</evidence>
<dbReference type="InterPro" id="IPR032808">
    <property type="entry name" value="DoxX"/>
</dbReference>
<gene>
    <name evidence="6" type="ORF">ACFFGH_09175</name>
</gene>
<keyword evidence="2 5" id="KW-0812">Transmembrane</keyword>
<dbReference type="Proteomes" id="UP001589896">
    <property type="component" value="Unassembled WGS sequence"/>
</dbReference>
<dbReference type="Pfam" id="PF07681">
    <property type="entry name" value="DoxX"/>
    <property type="match status" value="1"/>
</dbReference>
<evidence type="ECO:0000256" key="5">
    <source>
        <dbReference type="SAM" id="Phobius"/>
    </source>
</evidence>
<protein>
    <submittedName>
        <fullName evidence="6">DoxX family protein</fullName>
    </submittedName>
</protein>